<dbReference type="GO" id="GO:0016814">
    <property type="term" value="F:hydrolase activity, acting on carbon-nitrogen (but not peptide) bonds, in cyclic amidines"/>
    <property type="evidence" value="ECO:0007669"/>
    <property type="project" value="UniProtKB-ARBA"/>
</dbReference>
<keyword evidence="3" id="KW-0479">Metal-binding</keyword>
<dbReference type="GO" id="GO:0019239">
    <property type="term" value="F:deaminase activity"/>
    <property type="evidence" value="ECO:0007669"/>
    <property type="project" value="InterPro"/>
</dbReference>
<dbReference type="InterPro" id="IPR032466">
    <property type="entry name" value="Metal_Hydrolase"/>
</dbReference>
<evidence type="ECO:0000313" key="7">
    <source>
        <dbReference type="EMBL" id="TQE93064.1"/>
    </source>
</evidence>
<accession>A0A540V8L1</accession>
<dbReference type="PANTHER" id="PTHR43114:SF6">
    <property type="entry name" value="ADENINE DEAMINASE"/>
    <property type="match status" value="1"/>
</dbReference>
<dbReference type="PANTHER" id="PTHR43114">
    <property type="entry name" value="ADENINE DEAMINASE"/>
    <property type="match status" value="1"/>
</dbReference>
<dbReference type="RefSeq" id="WP_141612544.1">
    <property type="nucleotide sequence ID" value="NZ_VIGC02000054.1"/>
</dbReference>
<protein>
    <submittedName>
        <fullName evidence="7">Adenosine deaminase</fullName>
        <ecNumber evidence="7">3.5.4.4</ecNumber>
    </submittedName>
</protein>
<dbReference type="AlphaFoldDB" id="A0A540V8L1"/>
<name>A0A540V8L1_9CHLR</name>
<dbReference type="GO" id="GO:0046872">
    <property type="term" value="F:metal ion binding"/>
    <property type="evidence" value="ECO:0007669"/>
    <property type="project" value="UniProtKB-KW"/>
</dbReference>
<proteinExistence type="inferred from homology"/>
<dbReference type="SUPFAM" id="SSF51556">
    <property type="entry name" value="Metallo-dependent hydrolases"/>
    <property type="match status" value="1"/>
</dbReference>
<feature type="domain" description="Adenosine deaminase" evidence="6">
    <location>
        <begin position="26"/>
        <end position="361"/>
    </location>
</feature>
<evidence type="ECO:0000256" key="4">
    <source>
        <dbReference type="ARBA" id="ARBA00022801"/>
    </source>
</evidence>
<dbReference type="OrthoDB" id="9779574at2"/>
<dbReference type="Pfam" id="PF00962">
    <property type="entry name" value="A_deaminase"/>
    <property type="match status" value="1"/>
</dbReference>
<evidence type="ECO:0000256" key="1">
    <source>
        <dbReference type="ARBA" id="ARBA00001947"/>
    </source>
</evidence>
<comment type="similarity">
    <text evidence="2">Belongs to the metallo-dependent hydrolases superfamily. Adenosine and AMP deaminases family.</text>
</comment>
<sequence length="368" mass="40945">MASNSFQPALPPNLDPDLAAWIQAMPKAELHIHLEGSIQPETLLELARRHGRVHELPSDDLAELRRWFVFRDFPHFVEIYLTISNLLRTPEDFALIVHACGADMAAQNIRYRELTVTPFTHTDLQQKGLTLDDLLEGLEAGRVQARRDFGVEMRWIFDIPRNVSFQGPEQRYDPGPAERTLAYALAGRDYGVIGFGLGGYEVGAPPEPFAHAFRAAKEAGLLSVPHAGETLGPESVWGALDALQADRIGHGVRAMEDPALLTVLRDRAIPLEVNLTSNICLHVYPRLAGHPFPHLDRMGLILTVNSDDPPLFNTDLCREYALLATEFGYGRADLARLARNAFQVSGAPPALKERLLAEFDRWAQQGEL</sequence>
<dbReference type="InterPro" id="IPR001365">
    <property type="entry name" value="A_deaminase_dom"/>
</dbReference>
<comment type="cofactor">
    <cofactor evidence="1">
        <name>Zn(2+)</name>
        <dbReference type="ChEBI" id="CHEBI:29105"/>
    </cofactor>
</comment>
<dbReference type="NCBIfam" id="TIGR01430">
    <property type="entry name" value="aden_deam"/>
    <property type="match status" value="1"/>
</dbReference>
<evidence type="ECO:0000256" key="5">
    <source>
        <dbReference type="ARBA" id="ARBA00022833"/>
    </source>
</evidence>
<organism evidence="7 8">
    <name type="scientific">Litorilinea aerophila</name>
    <dbReference type="NCBI Taxonomy" id="1204385"/>
    <lineage>
        <taxon>Bacteria</taxon>
        <taxon>Bacillati</taxon>
        <taxon>Chloroflexota</taxon>
        <taxon>Caldilineae</taxon>
        <taxon>Caldilineales</taxon>
        <taxon>Caldilineaceae</taxon>
        <taxon>Litorilinea</taxon>
    </lineage>
</organism>
<keyword evidence="4 7" id="KW-0378">Hydrolase</keyword>
<keyword evidence="8" id="KW-1185">Reference proteome</keyword>
<dbReference type="Gene3D" id="3.20.20.140">
    <property type="entry name" value="Metal-dependent hydrolases"/>
    <property type="match status" value="1"/>
</dbReference>
<gene>
    <name evidence="7" type="primary">add</name>
    <name evidence="7" type="ORF">FKZ61_23080</name>
</gene>
<evidence type="ECO:0000256" key="2">
    <source>
        <dbReference type="ARBA" id="ARBA00006676"/>
    </source>
</evidence>
<dbReference type="InterPro" id="IPR006330">
    <property type="entry name" value="Ado/ade_deaminase"/>
</dbReference>
<evidence type="ECO:0000313" key="8">
    <source>
        <dbReference type="Proteomes" id="UP000317371"/>
    </source>
</evidence>
<dbReference type="EC" id="3.5.4.4" evidence="7"/>
<evidence type="ECO:0000256" key="3">
    <source>
        <dbReference type="ARBA" id="ARBA00022723"/>
    </source>
</evidence>
<evidence type="ECO:0000259" key="6">
    <source>
        <dbReference type="Pfam" id="PF00962"/>
    </source>
</evidence>
<dbReference type="Proteomes" id="UP000317371">
    <property type="component" value="Unassembled WGS sequence"/>
</dbReference>
<keyword evidence="5" id="KW-0862">Zinc</keyword>
<dbReference type="InParanoid" id="A0A540V8L1"/>
<comment type="caution">
    <text evidence="7">The sequence shown here is derived from an EMBL/GenBank/DDBJ whole genome shotgun (WGS) entry which is preliminary data.</text>
</comment>
<dbReference type="EMBL" id="VIGC01000054">
    <property type="protein sequence ID" value="TQE93064.1"/>
    <property type="molecule type" value="Genomic_DNA"/>
</dbReference>
<reference evidence="7 8" key="1">
    <citation type="submission" date="2019-06" db="EMBL/GenBank/DDBJ databases">
        <title>Genome sequence of Litorilinea aerophila BAA-2444.</title>
        <authorList>
            <person name="Maclea K.S."/>
            <person name="Maurais E.G."/>
            <person name="Iannazzi L.C."/>
        </authorList>
    </citation>
    <scope>NUCLEOTIDE SEQUENCE [LARGE SCALE GENOMIC DNA]</scope>
    <source>
        <strain evidence="7 8">ATCC BAA-2444</strain>
    </source>
</reference>